<dbReference type="Proteomes" id="UP001058403">
    <property type="component" value="Chromosome"/>
</dbReference>
<dbReference type="EMBL" id="VWEQ01000001">
    <property type="protein sequence ID" value="KAA4756483.1"/>
    <property type="molecule type" value="Genomic_DNA"/>
</dbReference>
<feature type="chain" id="PRO_5040602739" evidence="1">
    <location>
        <begin position="20"/>
        <end position="144"/>
    </location>
</feature>
<evidence type="ECO:0000313" key="2">
    <source>
        <dbReference type="EMBL" id="KAA4756483.1"/>
    </source>
</evidence>
<evidence type="ECO:0000256" key="1">
    <source>
        <dbReference type="SAM" id="SignalP"/>
    </source>
</evidence>
<dbReference type="EMBL" id="CP103070">
    <property type="protein sequence ID" value="UVO89854.1"/>
    <property type="molecule type" value="Genomic_DNA"/>
</dbReference>
<sequence>MKKISFFALFMLLSLGIEAQVKVKSPHPDVKVKFLRCVEAGGSAILEFTVNNLGDKDTQFDIVGWQSKLYDDEGNVYTNLKAQISGRPMATAIELFPSNIPVKCKIHIENVSQYASEFLKCLIPINAYSSGKTIEFLNVPITRD</sequence>
<evidence type="ECO:0000313" key="3">
    <source>
        <dbReference type="EMBL" id="OCR28382.1"/>
    </source>
</evidence>
<evidence type="ECO:0000313" key="5">
    <source>
        <dbReference type="Proteomes" id="UP000093197"/>
    </source>
</evidence>
<reference evidence="4" key="4">
    <citation type="submission" date="2022-08" db="EMBL/GenBank/DDBJ databases">
        <title>Genome Sequencing of Bacteroides fragilis Group Isolates with Nanopore Technology.</title>
        <authorList>
            <person name="Tisza M.J."/>
            <person name="Smith D."/>
            <person name="Dekker J.P."/>
        </authorList>
    </citation>
    <scope>NUCLEOTIDE SEQUENCE</scope>
    <source>
        <strain evidence="4">BFG-49</strain>
    </source>
</reference>
<keyword evidence="1" id="KW-0732">Signal</keyword>
<feature type="signal peptide" evidence="1">
    <location>
        <begin position="1"/>
        <end position="19"/>
    </location>
</feature>
<name>A0A5M5P7I8_BACFG</name>
<accession>A0A5M5P7I8</accession>
<reference evidence="3 5" key="2">
    <citation type="journal article" date="2016" name="PLoS ONE">
        <title>Genomic Diversity of Enterotoxigenic Strains of Bacteroides fragilis.</title>
        <authorList>
            <person name="Pierce J.V."/>
            <person name="Bernstein H.D."/>
        </authorList>
    </citation>
    <scope>NUCLEOTIDE SEQUENCE [LARGE SCALE GENOMIC DNA]</scope>
    <source>
        <strain evidence="3 5">20793-3</strain>
    </source>
</reference>
<proteinExistence type="predicted"/>
<protein>
    <submittedName>
        <fullName evidence="2">Uncharacterized protein</fullName>
    </submittedName>
</protein>
<dbReference type="AlphaFoldDB" id="A0A5M5P7I8"/>
<evidence type="ECO:0000313" key="6">
    <source>
        <dbReference type="Proteomes" id="UP000479773"/>
    </source>
</evidence>
<evidence type="ECO:0000313" key="4">
    <source>
        <dbReference type="EMBL" id="UVO89854.1"/>
    </source>
</evidence>
<dbReference type="Proteomes" id="UP000479773">
    <property type="component" value="Unassembled WGS sequence"/>
</dbReference>
<organism evidence="2 6">
    <name type="scientific">Bacteroides fragilis</name>
    <dbReference type="NCBI Taxonomy" id="817"/>
    <lineage>
        <taxon>Bacteria</taxon>
        <taxon>Pseudomonadati</taxon>
        <taxon>Bacteroidota</taxon>
        <taxon>Bacteroidia</taxon>
        <taxon>Bacteroidales</taxon>
        <taxon>Bacteroidaceae</taxon>
        <taxon>Bacteroides</taxon>
    </lineage>
</organism>
<dbReference type="RefSeq" id="WP_005817278.1">
    <property type="nucleotide sequence ID" value="NZ_CAXSVT010000002.1"/>
</dbReference>
<dbReference type="EMBL" id="LIDT01000038">
    <property type="protein sequence ID" value="OCR28382.1"/>
    <property type="molecule type" value="Genomic_DNA"/>
</dbReference>
<gene>
    <name evidence="3" type="ORF">AC094_36460</name>
    <name evidence="2" type="ORF">F3B44_01680</name>
    <name evidence="4" type="ORF">NXW39_21375</name>
</gene>
<reference evidence="3" key="1">
    <citation type="submission" date="2015-08" db="EMBL/GenBank/DDBJ databases">
        <authorList>
            <person name="Pierce J."/>
            <person name="Bernstein H."/>
        </authorList>
    </citation>
    <scope>NUCLEOTIDE SEQUENCE</scope>
    <source>
        <strain evidence="3">20793-3</strain>
    </source>
</reference>
<reference evidence="2 6" key="3">
    <citation type="journal article" date="2019" name="Nat. Med.">
        <title>A library of human gut bacterial isolates paired with longitudinal multiomics data enables mechanistic microbiome research.</title>
        <authorList>
            <person name="Poyet M."/>
            <person name="Groussin M."/>
            <person name="Gibbons S.M."/>
            <person name="Avila-Pacheco J."/>
            <person name="Jiang X."/>
            <person name="Kearney S.M."/>
            <person name="Perrotta A.R."/>
            <person name="Berdy B."/>
            <person name="Zhao S."/>
            <person name="Lieberman T.D."/>
            <person name="Swanson P.K."/>
            <person name="Smith M."/>
            <person name="Roesemann S."/>
            <person name="Alexander J.E."/>
            <person name="Rich S.A."/>
            <person name="Livny J."/>
            <person name="Vlamakis H."/>
            <person name="Clish C."/>
            <person name="Bullock K."/>
            <person name="Deik A."/>
            <person name="Scott J."/>
            <person name="Pierce K.A."/>
            <person name="Xavier R.J."/>
            <person name="Alm E.J."/>
        </authorList>
    </citation>
    <scope>NUCLEOTIDE SEQUENCE [LARGE SCALE GENOMIC DNA]</scope>
    <source>
        <strain evidence="2 6">BIOML-A106</strain>
    </source>
</reference>
<dbReference type="Proteomes" id="UP000093197">
    <property type="component" value="Unassembled WGS sequence"/>
</dbReference>